<dbReference type="GO" id="GO:0003677">
    <property type="term" value="F:DNA binding"/>
    <property type="evidence" value="ECO:0007669"/>
    <property type="project" value="UniProtKB-KW"/>
</dbReference>
<dbReference type="PANTHER" id="PTHR33154">
    <property type="entry name" value="TRANSCRIPTIONAL REGULATOR, ARSR FAMILY"/>
    <property type="match status" value="1"/>
</dbReference>
<organism evidence="5 6">
    <name type="scientific">Jiangella aurantiaca</name>
    <dbReference type="NCBI Taxonomy" id="2530373"/>
    <lineage>
        <taxon>Bacteria</taxon>
        <taxon>Bacillati</taxon>
        <taxon>Actinomycetota</taxon>
        <taxon>Actinomycetes</taxon>
        <taxon>Jiangellales</taxon>
        <taxon>Jiangellaceae</taxon>
        <taxon>Jiangella</taxon>
    </lineage>
</organism>
<dbReference type="GO" id="GO:0003700">
    <property type="term" value="F:DNA-binding transcription factor activity"/>
    <property type="evidence" value="ECO:0007669"/>
    <property type="project" value="InterPro"/>
</dbReference>
<evidence type="ECO:0000256" key="1">
    <source>
        <dbReference type="ARBA" id="ARBA00023015"/>
    </source>
</evidence>
<proteinExistence type="predicted"/>
<dbReference type="Pfam" id="PF01022">
    <property type="entry name" value="HTH_5"/>
    <property type="match status" value="1"/>
</dbReference>
<dbReference type="PRINTS" id="PR00778">
    <property type="entry name" value="HTHARSR"/>
</dbReference>
<dbReference type="EMBL" id="SMLB01000012">
    <property type="protein sequence ID" value="TDD69860.1"/>
    <property type="molecule type" value="Genomic_DNA"/>
</dbReference>
<dbReference type="NCBIfam" id="NF033788">
    <property type="entry name" value="HTH_metalloreg"/>
    <property type="match status" value="1"/>
</dbReference>
<evidence type="ECO:0000313" key="5">
    <source>
        <dbReference type="EMBL" id="TDD69860.1"/>
    </source>
</evidence>
<dbReference type="CDD" id="cd00090">
    <property type="entry name" value="HTH_ARSR"/>
    <property type="match status" value="1"/>
</dbReference>
<dbReference type="PANTHER" id="PTHR33154:SF18">
    <property type="entry name" value="ARSENICAL RESISTANCE OPERON REPRESSOR"/>
    <property type="match status" value="1"/>
</dbReference>
<feature type="domain" description="HTH arsR-type" evidence="4">
    <location>
        <begin position="32"/>
        <end position="122"/>
    </location>
</feature>
<dbReference type="Gene3D" id="1.10.10.10">
    <property type="entry name" value="Winged helix-like DNA-binding domain superfamily/Winged helix DNA-binding domain"/>
    <property type="match status" value="1"/>
</dbReference>
<dbReference type="AlphaFoldDB" id="A0A4R5AEV0"/>
<reference evidence="5 6" key="1">
    <citation type="submission" date="2019-02" db="EMBL/GenBank/DDBJ databases">
        <title>Draft genome sequences of novel Actinobacteria.</title>
        <authorList>
            <person name="Sahin N."/>
            <person name="Ay H."/>
            <person name="Saygin H."/>
        </authorList>
    </citation>
    <scope>NUCLEOTIDE SEQUENCE [LARGE SCALE GENOMIC DNA]</scope>
    <source>
        <strain evidence="5 6">8K307</strain>
    </source>
</reference>
<accession>A0A4R5AEV0</accession>
<dbReference type="InterPro" id="IPR001845">
    <property type="entry name" value="HTH_ArsR_DNA-bd_dom"/>
</dbReference>
<dbReference type="OrthoDB" id="9798835at2"/>
<sequence>MTTVTTSLEAPAPASARQLPVLTICCAPSAAMADDDAASLAGMFKALADPARVKILSMLLNADEVCACDMADAIGKTAATASHHLKLLRDAGLIIGDRRGTWVYYRVVPERLAAIRDALTLA</sequence>
<keyword evidence="6" id="KW-1185">Reference proteome</keyword>
<gene>
    <name evidence="5" type="ORF">E1262_11335</name>
</gene>
<dbReference type="InterPro" id="IPR036388">
    <property type="entry name" value="WH-like_DNA-bd_sf"/>
</dbReference>
<name>A0A4R5AEV0_9ACTN</name>
<dbReference type="InterPro" id="IPR011991">
    <property type="entry name" value="ArsR-like_HTH"/>
</dbReference>
<dbReference type="PROSITE" id="PS50987">
    <property type="entry name" value="HTH_ARSR_2"/>
    <property type="match status" value="1"/>
</dbReference>
<dbReference type="InterPro" id="IPR036390">
    <property type="entry name" value="WH_DNA-bd_sf"/>
</dbReference>
<keyword evidence="2" id="KW-0238">DNA-binding</keyword>
<dbReference type="PROSITE" id="PS00846">
    <property type="entry name" value="HTH_ARSR_1"/>
    <property type="match status" value="1"/>
</dbReference>
<evidence type="ECO:0000256" key="2">
    <source>
        <dbReference type="ARBA" id="ARBA00023125"/>
    </source>
</evidence>
<dbReference type="SMART" id="SM00418">
    <property type="entry name" value="HTH_ARSR"/>
    <property type="match status" value="1"/>
</dbReference>
<evidence type="ECO:0000256" key="3">
    <source>
        <dbReference type="ARBA" id="ARBA00023163"/>
    </source>
</evidence>
<protein>
    <submittedName>
        <fullName evidence="5">Transcriptional regulator</fullName>
    </submittedName>
</protein>
<comment type="caution">
    <text evidence="5">The sequence shown here is derived from an EMBL/GenBank/DDBJ whole genome shotgun (WGS) entry which is preliminary data.</text>
</comment>
<dbReference type="RefSeq" id="WP_132103240.1">
    <property type="nucleotide sequence ID" value="NZ_SMLB01000012.1"/>
</dbReference>
<dbReference type="SUPFAM" id="SSF46785">
    <property type="entry name" value="Winged helix' DNA-binding domain"/>
    <property type="match status" value="1"/>
</dbReference>
<evidence type="ECO:0000259" key="4">
    <source>
        <dbReference type="PROSITE" id="PS50987"/>
    </source>
</evidence>
<dbReference type="InterPro" id="IPR018334">
    <property type="entry name" value="ArsR_HTH"/>
</dbReference>
<dbReference type="Proteomes" id="UP000295217">
    <property type="component" value="Unassembled WGS sequence"/>
</dbReference>
<dbReference type="InterPro" id="IPR051081">
    <property type="entry name" value="HTH_MetalResp_TranReg"/>
</dbReference>
<keyword evidence="3" id="KW-0804">Transcription</keyword>
<keyword evidence="1" id="KW-0805">Transcription regulation</keyword>
<evidence type="ECO:0000313" key="6">
    <source>
        <dbReference type="Proteomes" id="UP000295217"/>
    </source>
</evidence>